<dbReference type="RefSeq" id="XP_042638902.1">
    <property type="nucleotide sequence ID" value="XM_042782968.1"/>
</dbReference>
<proteinExistence type="predicted"/>
<organism evidence="1 2">
    <name type="scientific">Orycteropus afer afer</name>
    <dbReference type="NCBI Taxonomy" id="1230840"/>
    <lineage>
        <taxon>Eukaryota</taxon>
        <taxon>Metazoa</taxon>
        <taxon>Chordata</taxon>
        <taxon>Craniata</taxon>
        <taxon>Vertebrata</taxon>
        <taxon>Euteleostomi</taxon>
        <taxon>Mammalia</taxon>
        <taxon>Eutheria</taxon>
        <taxon>Afrotheria</taxon>
        <taxon>Tubulidentata</taxon>
        <taxon>Orycteropodidae</taxon>
        <taxon>Orycteropus</taxon>
    </lineage>
</organism>
<keyword evidence="1" id="KW-1185">Reference proteome</keyword>
<accession>A0AC54ZD83</accession>
<gene>
    <name evidence="2" type="primary">LRCH4</name>
</gene>
<protein>
    <submittedName>
        <fullName evidence="2">Leucine-rich repeat and calponin homology domain-containing protein 4</fullName>
    </submittedName>
</protein>
<dbReference type="Proteomes" id="UP000694850">
    <property type="component" value="Unplaced"/>
</dbReference>
<name>A0AC54ZD83_ORYAF</name>
<reference evidence="2" key="1">
    <citation type="submission" date="2025-08" db="UniProtKB">
        <authorList>
            <consortium name="RefSeq"/>
        </authorList>
    </citation>
    <scope>IDENTIFICATION</scope>
</reference>
<evidence type="ECO:0000313" key="1">
    <source>
        <dbReference type="Proteomes" id="UP000694850"/>
    </source>
</evidence>
<evidence type="ECO:0000313" key="2">
    <source>
        <dbReference type="RefSeq" id="XP_042638902.1"/>
    </source>
</evidence>
<sequence>MAAAVVTATLAAGGEEAAATTSVPGSPGLPGSRSAERALEEAVATGTLNLSNRRLKQFPRGAARSYDLSDITQADLSRNRFPEVPEAACQLVSLEGLSLYHNCLRCLNPALGNLTALTYLNLSRNQLSSLPPYICQLPLRVLVVSNNKLGALPPDIGALGSLRQLDVSSNELQSLPPELCSLPSLRDLNVRRNQLSILPDELGDLPLVRLDFSCNRVSRIPVSFCRLRHLQVILLDSNPLQSPPAQICLKGKLHIFKYLSTEAGRRGGSALGDLAPSRPPSFSPCPPEDLFPGRRYDGGLDSGFHSVDSGSKRWSGNESTDEFSELSFRISELAREPRGPRERREDGVADGDPEQIDFIDSHVPGEDEDRGAAEVRVQPMSLFSHERGELQGGGGNGERAPSSRREEPAGEERRRPDTLQLWQERERRQQQQLQQQQSGVWGTPRKDSFLKLGIRAAGGGAATPSTQATSNGTPKPTATQLGALGGQGAPAPAPTSQEALPRVGPAIAPAPRPLGSMQRPNSFLFRSSSQGSSGPSSPDTLLRLRRSPQVQDEKELMSQLRQVLESHLQRPLPEDLAEALANGVILCQLANQLRPRSVPFIHVPSPAVPKLSALKSRKNVESFLEACRKMGVPEADLCSPSDLLQGTAQGLQTALEAVQRVGGRAPPPLWPPSGLGGFVLFYLALALLLYVTYTRLLASPFPQMTWDVSSSTMVPLAPWDPNYEAEAGPRLWVSWGCRVAPAWGGNGGSGVSFSGRTLCHPSFWPLYEAASSRDPRPLVPAGEHHNGGPLPGDAGFPALCCEDVFLSDPLLPYGQRIPLYLAQAQQVMSSLQLLVPPPVMSPRVVPTSSPYCSAAWLTGPELIALTGLLQMSQGEARPSSSTSSPGAGSPMLTNSLTSSDSGCAPGCPRRRLGRPAARPGRLRGGAITRQQSAGYLCTKSASSPAMGSRLGGGGGSHLGRGSVPRLLLRLAGRCRTQAAAARLRGDQVALEHVRALADGARALQAPSTEQRWPATAGAELPLACVNTRGRERRRAARSMGGDGISAS</sequence>